<name>A0ABT6FZF0_9FLAO</name>
<gene>
    <name evidence="2" type="ORF">P7122_04130</name>
</gene>
<reference evidence="2 3" key="1">
    <citation type="submission" date="2023-03" db="EMBL/GenBank/DDBJ databases">
        <title>Strain YYF002 represents a novel species in the genus Winogradskyella isolated from seawater.</title>
        <authorList>
            <person name="Fu Z.-Y."/>
        </authorList>
    </citation>
    <scope>NUCLEOTIDE SEQUENCE [LARGE SCALE GENOMIC DNA]</scope>
    <source>
        <strain evidence="2 3">YYF002</strain>
    </source>
</reference>
<proteinExistence type="predicted"/>
<organism evidence="2 3">
    <name type="scientific">Winogradskyella marincola</name>
    <dbReference type="NCBI Taxonomy" id="3037795"/>
    <lineage>
        <taxon>Bacteria</taxon>
        <taxon>Pseudomonadati</taxon>
        <taxon>Bacteroidota</taxon>
        <taxon>Flavobacteriia</taxon>
        <taxon>Flavobacteriales</taxon>
        <taxon>Flavobacteriaceae</taxon>
        <taxon>Winogradskyella</taxon>
    </lineage>
</organism>
<feature type="signal peptide" evidence="1">
    <location>
        <begin position="1"/>
        <end position="21"/>
    </location>
</feature>
<protein>
    <recommendedName>
        <fullName evidence="4">Cytochrome c domain-containing protein</fullName>
    </recommendedName>
</protein>
<evidence type="ECO:0008006" key="4">
    <source>
        <dbReference type="Google" id="ProtNLM"/>
    </source>
</evidence>
<keyword evidence="3" id="KW-1185">Reference proteome</keyword>
<evidence type="ECO:0000313" key="3">
    <source>
        <dbReference type="Proteomes" id="UP001529085"/>
    </source>
</evidence>
<dbReference type="EMBL" id="JARSBN010000002">
    <property type="protein sequence ID" value="MDG4715050.1"/>
    <property type="molecule type" value="Genomic_DNA"/>
</dbReference>
<keyword evidence="1" id="KW-0732">Signal</keyword>
<evidence type="ECO:0000256" key="1">
    <source>
        <dbReference type="SAM" id="SignalP"/>
    </source>
</evidence>
<comment type="caution">
    <text evidence="2">The sequence shown here is derived from an EMBL/GenBank/DDBJ whole genome shotgun (WGS) entry which is preliminary data.</text>
</comment>
<dbReference type="Proteomes" id="UP001529085">
    <property type="component" value="Unassembled WGS sequence"/>
</dbReference>
<dbReference type="RefSeq" id="WP_278004517.1">
    <property type="nucleotide sequence ID" value="NZ_JARSBN010000002.1"/>
</dbReference>
<sequence length="120" mass="13522">MKFKYLLYFASLFCFSNCSYNSEDDLTENVIIEEFVTYEDNIKSIIDTNCISCHSSPPINGAPNSLVTYNDVVDAIENRDLIGRISTTDAGFVMPFGGPRLPQNLIDLVVQWEQEGLLEN</sequence>
<evidence type="ECO:0000313" key="2">
    <source>
        <dbReference type="EMBL" id="MDG4715050.1"/>
    </source>
</evidence>
<feature type="chain" id="PRO_5047412895" description="Cytochrome c domain-containing protein" evidence="1">
    <location>
        <begin position="22"/>
        <end position="120"/>
    </location>
</feature>
<accession>A0ABT6FZF0</accession>